<name>A0A0F7SM79_PHARH</name>
<dbReference type="EMBL" id="LN483345">
    <property type="protein sequence ID" value="CDZ98569.1"/>
    <property type="molecule type" value="Genomic_DNA"/>
</dbReference>
<keyword evidence="4" id="KW-1015">Disulfide bond</keyword>
<dbReference type="InterPro" id="IPR008427">
    <property type="entry name" value="Extracellular_membr_CFEM_dom"/>
</dbReference>
<evidence type="ECO:0000313" key="8">
    <source>
        <dbReference type="EMBL" id="CDZ98569.1"/>
    </source>
</evidence>
<dbReference type="GO" id="GO:0005576">
    <property type="term" value="C:extracellular region"/>
    <property type="evidence" value="ECO:0007669"/>
    <property type="project" value="UniProtKB-SubCell"/>
</dbReference>
<evidence type="ECO:0000256" key="3">
    <source>
        <dbReference type="ARBA" id="ARBA00022729"/>
    </source>
</evidence>
<evidence type="ECO:0000256" key="6">
    <source>
        <dbReference type="SAM" id="Phobius"/>
    </source>
</evidence>
<keyword evidence="2" id="KW-0964">Secreted</keyword>
<feature type="region of interest" description="Disordered" evidence="5">
    <location>
        <begin position="187"/>
        <end position="254"/>
    </location>
</feature>
<organism evidence="8">
    <name type="scientific">Phaffia rhodozyma</name>
    <name type="common">Yeast</name>
    <name type="synonym">Xanthophyllomyces dendrorhous</name>
    <dbReference type="NCBI Taxonomy" id="264483"/>
    <lineage>
        <taxon>Eukaryota</taxon>
        <taxon>Fungi</taxon>
        <taxon>Dikarya</taxon>
        <taxon>Basidiomycota</taxon>
        <taxon>Agaricomycotina</taxon>
        <taxon>Tremellomycetes</taxon>
        <taxon>Cystofilobasidiales</taxon>
        <taxon>Mrakiaceae</taxon>
        <taxon>Phaffia</taxon>
    </lineage>
</organism>
<feature type="domain" description="CFEM" evidence="7">
    <location>
        <begin position="1"/>
        <end position="105"/>
    </location>
</feature>
<keyword evidence="6" id="KW-0472">Membrane</keyword>
<comment type="subcellular location">
    <subcellularLocation>
        <location evidence="1">Secreted</location>
    </subcellularLocation>
</comment>
<sequence length="421" mass="44925">MSPLPISVVLPHSLFAKRQEACALSCLTTVSAGSCTAQDASCLCPSSSWGTEILSCVQATCETEDVLHLAYEELLAYCLLSDVTFTLPEPSFTRSSAGLATASASITASASVAVSATVAASSSAVVVPTAITSSTSTADGNVVAASGSSIIHPEPVNVSGIMAGVCSLFFAIALVFGYFGVREKLRHDKQHGGSRSRDNWPRGPVSTDKEERRSPGSSGNRTASSDDQSQRSEQPEMSSTGGVSTSAFSLEPEESCSDLDLEIEERRAKLRRVRLERAEAADLIRRENLLHIFTSAPSLDNASPTSTTSSASVASPDAYRFSVDQSVDDKKFSLGFTALDEKEEDEEEDQYRLQLQGRGEDDAEAQYVDMPSARDSTVLDPFTPTSVQSTEAEDGIEDGPRTSGESPWLVDRPLPTLNRQR</sequence>
<dbReference type="PROSITE" id="PS52012">
    <property type="entry name" value="CFEM"/>
    <property type="match status" value="1"/>
</dbReference>
<accession>A0A0F7SM79</accession>
<evidence type="ECO:0000259" key="7">
    <source>
        <dbReference type="PROSITE" id="PS52012"/>
    </source>
</evidence>
<keyword evidence="3" id="KW-0732">Signal</keyword>
<evidence type="ECO:0000256" key="4">
    <source>
        <dbReference type="ARBA" id="ARBA00023157"/>
    </source>
</evidence>
<dbReference type="AlphaFoldDB" id="A0A0F7SM79"/>
<evidence type="ECO:0000256" key="2">
    <source>
        <dbReference type="ARBA" id="ARBA00022525"/>
    </source>
</evidence>
<feature type="compositionally biased region" description="Polar residues" evidence="5">
    <location>
        <begin position="215"/>
        <end position="227"/>
    </location>
</feature>
<keyword evidence="6" id="KW-0812">Transmembrane</keyword>
<proteinExistence type="predicted"/>
<feature type="transmembrane region" description="Helical" evidence="6">
    <location>
        <begin position="158"/>
        <end position="181"/>
    </location>
</feature>
<protein>
    <submittedName>
        <fullName evidence="8">Extracellular membrane protein, CFEM domain</fullName>
    </submittedName>
</protein>
<reference evidence="8" key="1">
    <citation type="submission" date="2014-08" db="EMBL/GenBank/DDBJ databases">
        <authorList>
            <person name="Sharma Rahul"/>
            <person name="Thines Marco"/>
        </authorList>
    </citation>
    <scope>NUCLEOTIDE SEQUENCE</scope>
</reference>
<evidence type="ECO:0000256" key="1">
    <source>
        <dbReference type="ARBA" id="ARBA00004613"/>
    </source>
</evidence>
<dbReference type="Pfam" id="PF05730">
    <property type="entry name" value="CFEM"/>
    <property type="match status" value="1"/>
</dbReference>
<feature type="region of interest" description="Disordered" evidence="5">
    <location>
        <begin position="340"/>
        <end position="421"/>
    </location>
</feature>
<feature type="compositionally biased region" description="Polar residues" evidence="5">
    <location>
        <begin position="235"/>
        <end position="248"/>
    </location>
</feature>
<evidence type="ECO:0000256" key="5">
    <source>
        <dbReference type="SAM" id="MobiDB-lite"/>
    </source>
</evidence>
<keyword evidence="6" id="KW-1133">Transmembrane helix</keyword>